<gene>
    <name evidence="8" type="ordered locus">TREPR_3484</name>
</gene>
<dbReference type="RefSeq" id="WP_015706809.1">
    <property type="nucleotide sequence ID" value="NC_015578.1"/>
</dbReference>
<evidence type="ECO:0000259" key="7">
    <source>
        <dbReference type="Pfam" id="PF03772"/>
    </source>
</evidence>
<dbReference type="NCBIfam" id="TIGR00360">
    <property type="entry name" value="ComEC_N-term"/>
    <property type="match status" value="1"/>
</dbReference>
<dbReference type="Pfam" id="PF03772">
    <property type="entry name" value="Competence"/>
    <property type="match status" value="1"/>
</dbReference>
<protein>
    <submittedName>
        <fullName evidence="8">Putative ComE protein</fullName>
    </submittedName>
</protein>
<proteinExistence type="predicted"/>
<evidence type="ECO:0000256" key="1">
    <source>
        <dbReference type="ARBA" id="ARBA00004651"/>
    </source>
</evidence>
<reference evidence="9" key="1">
    <citation type="submission" date="2009-12" db="EMBL/GenBank/DDBJ databases">
        <title>Complete sequence of Treponema primitia strain ZAS-2.</title>
        <authorList>
            <person name="Tetu S.G."/>
            <person name="Matson E."/>
            <person name="Ren Q."/>
            <person name="Seshadri R."/>
            <person name="Elbourne L."/>
            <person name="Hassan K.A."/>
            <person name="Durkin A."/>
            <person name="Radune D."/>
            <person name="Mohamoud Y."/>
            <person name="Shay R."/>
            <person name="Jin S."/>
            <person name="Zhang X."/>
            <person name="Lucey K."/>
            <person name="Ballor N.R."/>
            <person name="Ottesen E."/>
            <person name="Rosenthal R."/>
            <person name="Allen A."/>
            <person name="Leadbetter J.R."/>
            <person name="Paulsen I.T."/>
        </authorList>
    </citation>
    <scope>NUCLEOTIDE SEQUENCE [LARGE SCALE GENOMIC DNA]</scope>
    <source>
        <strain evidence="9">ATCC BAA-887 / DSM 12427 / ZAS-2</strain>
    </source>
</reference>
<keyword evidence="2" id="KW-1003">Cell membrane</keyword>
<keyword evidence="3 6" id="KW-0812">Transmembrane</keyword>
<evidence type="ECO:0000313" key="8">
    <source>
        <dbReference type="EMBL" id="AEF86992.1"/>
    </source>
</evidence>
<dbReference type="KEGG" id="tpi:TREPR_3484"/>
<evidence type="ECO:0000256" key="5">
    <source>
        <dbReference type="ARBA" id="ARBA00023136"/>
    </source>
</evidence>
<dbReference type="GO" id="GO:0005886">
    <property type="term" value="C:plasma membrane"/>
    <property type="evidence" value="ECO:0007669"/>
    <property type="project" value="UniProtKB-SubCell"/>
</dbReference>
<dbReference type="PANTHER" id="PTHR30619:SF7">
    <property type="entry name" value="BETA-LACTAMASE DOMAIN PROTEIN"/>
    <property type="match status" value="1"/>
</dbReference>
<keyword evidence="5 6" id="KW-0472">Membrane</keyword>
<dbReference type="AlphaFoldDB" id="F5YIY8"/>
<sequence>MKRTPFILAGLGAALSFYTLGGLPGRYRVPGTLILVCIPIILVSLSRVLACGLPEGASPSGNFRSTQRHVLAWGLPGEVSSRNYRALHRQALALTGGLVLGIAARGSIDQAPRLGLPPETVRALTGTLAEDPRSTSTGKGMGYLVLNSAVGSGGLRSTAQGRVLVFFPGEALPRVKDFGRGAEIYVEGNFTESSGKGFAAAPLFRASGVHVSKPAPVWEQRRTAIRLALLDKLEAQPWGGLGAALILGVRDSLDSDLAQAYTHAGCSHVLALSGMHLAIVAALAAFFLRKPLGLKPAALAGAALIVLYVTLVGAQPSLERSAIMYLLGTAAILGFLPRQVLSLLAAAFLIQLLIHPSAGDSLSFTLSYLALAGILTVGETVHGLLRGRLPETLAQPLSASLGAYLATTAISASAFGMVRPVGLLAGLIIVPLTTVFMVAALAALGLSFFSPFLSNLVGMGLSALYALLDRLVSLAALVPGINAGGQGRELILSLALASLCLCRGSIHIKRRQALAPFN</sequence>
<feature type="transmembrane region" description="Helical" evidence="6">
    <location>
        <begin position="31"/>
        <end position="50"/>
    </location>
</feature>
<comment type="subcellular location">
    <subcellularLocation>
        <location evidence="1">Cell membrane</location>
        <topology evidence="1">Multi-pass membrane protein</topology>
    </subcellularLocation>
</comment>
<feature type="transmembrane region" description="Helical" evidence="6">
    <location>
        <begin position="269"/>
        <end position="288"/>
    </location>
</feature>
<dbReference type="Proteomes" id="UP000009223">
    <property type="component" value="Chromosome"/>
</dbReference>
<feature type="domain" description="ComEC/Rec2-related protein" evidence="7">
    <location>
        <begin position="245"/>
        <end position="483"/>
    </location>
</feature>
<feature type="transmembrane region" description="Helical" evidence="6">
    <location>
        <begin position="294"/>
        <end position="314"/>
    </location>
</feature>
<feature type="transmembrane region" description="Helical" evidence="6">
    <location>
        <begin position="397"/>
        <end position="418"/>
    </location>
</feature>
<dbReference type="STRING" id="545694.TREPR_3484"/>
<dbReference type="PANTHER" id="PTHR30619">
    <property type="entry name" value="DNA INTERNALIZATION/COMPETENCE PROTEIN COMEC/REC2"/>
    <property type="match status" value="1"/>
</dbReference>
<feature type="transmembrane region" description="Helical" evidence="6">
    <location>
        <begin position="366"/>
        <end position="385"/>
    </location>
</feature>
<feature type="transmembrane region" description="Helical" evidence="6">
    <location>
        <begin position="326"/>
        <end position="354"/>
    </location>
</feature>
<dbReference type="EMBL" id="CP001843">
    <property type="protein sequence ID" value="AEF86992.1"/>
    <property type="molecule type" value="Genomic_DNA"/>
</dbReference>
<evidence type="ECO:0000256" key="4">
    <source>
        <dbReference type="ARBA" id="ARBA00022989"/>
    </source>
</evidence>
<name>F5YIY8_TREPZ</name>
<accession>F5YIY8</accession>
<keyword evidence="4 6" id="KW-1133">Transmembrane helix</keyword>
<evidence type="ECO:0000256" key="3">
    <source>
        <dbReference type="ARBA" id="ARBA00022692"/>
    </source>
</evidence>
<organism evidence="8 9">
    <name type="scientific">Treponema primitia (strain ATCC BAA-887 / DSM 12427 / ZAS-2)</name>
    <dbReference type="NCBI Taxonomy" id="545694"/>
    <lineage>
        <taxon>Bacteria</taxon>
        <taxon>Pseudomonadati</taxon>
        <taxon>Spirochaetota</taxon>
        <taxon>Spirochaetia</taxon>
        <taxon>Spirochaetales</taxon>
        <taxon>Treponemataceae</taxon>
        <taxon>Treponema</taxon>
    </lineage>
</organism>
<evidence type="ECO:0000313" key="9">
    <source>
        <dbReference type="Proteomes" id="UP000009223"/>
    </source>
</evidence>
<reference evidence="8 9" key="2">
    <citation type="journal article" date="2011" name="ISME J.">
        <title>RNA-seq reveals cooperative metabolic interactions between two termite-gut spirochete species in co-culture.</title>
        <authorList>
            <person name="Rosenthal A.Z."/>
            <person name="Matson E.G."/>
            <person name="Eldar A."/>
            <person name="Leadbetter J.R."/>
        </authorList>
    </citation>
    <scope>NUCLEOTIDE SEQUENCE [LARGE SCALE GENOMIC DNA]</scope>
    <source>
        <strain evidence="9">ATCC BAA-887 / DSM 12427 / ZAS-2</strain>
    </source>
</reference>
<dbReference type="HOGENOM" id="CLU_525742_0_0_12"/>
<evidence type="ECO:0000256" key="2">
    <source>
        <dbReference type="ARBA" id="ARBA00022475"/>
    </source>
</evidence>
<evidence type="ECO:0000256" key="6">
    <source>
        <dbReference type="SAM" id="Phobius"/>
    </source>
</evidence>
<feature type="transmembrane region" description="Helical" evidence="6">
    <location>
        <begin position="424"/>
        <end position="449"/>
    </location>
</feature>
<dbReference type="InterPro" id="IPR004477">
    <property type="entry name" value="ComEC_N"/>
</dbReference>
<dbReference type="OrthoDB" id="9761531at2"/>
<dbReference type="InterPro" id="IPR052159">
    <property type="entry name" value="Competence_DNA_uptake"/>
</dbReference>
<dbReference type="eggNOG" id="COG0658">
    <property type="taxonomic scope" value="Bacteria"/>
</dbReference>
<keyword evidence="9" id="KW-1185">Reference proteome</keyword>